<dbReference type="InterPro" id="IPR054357">
    <property type="entry name" value="MFE-2_N"/>
</dbReference>
<evidence type="ECO:0000259" key="2">
    <source>
        <dbReference type="Pfam" id="PF01575"/>
    </source>
</evidence>
<evidence type="ECO:0000313" key="5">
    <source>
        <dbReference type="Proteomes" id="UP000193566"/>
    </source>
</evidence>
<comment type="similarity">
    <text evidence="1">Belongs to the enoyl-CoA hydratase/isomerase family.</text>
</comment>
<accession>A0ABY1M437</accession>
<dbReference type="Proteomes" id="UP000193566">
    <property type="component" value="Unassembled WGS sequence"/>
</dbReference>
<dbReference type="RefSeq" id="WP_059383885.1">
    <property type="nucleotide sequence ID" value="NZ_FXAV01000001.1"/>
</dbReference>
<proteinExistence type="inferred from homology"/>
<gene>
    <name evidence="4" type="ORF">SAMN02745947_00125</name>
</gene>
<organism evidence="4 5">
    <name type="scientific">Rhodococcus rhodochrous J3</name>
    <dbReference type="NCBI Taxonomy" id="903528"/>
    <lineage>
        <taxon>Bacteria</taxon>
        <taxon>Bacillati</taxon>
        <taxon>Actinomycetota</taxon>
        <taxon>Actinomycetes</taxon>
        <taxon>Mycobacteriales</taxon>
        <taxon>Nocardiaceae</taxon>
        <taxon>Rhodococcus</taxon>
    </lineage>
</organism>
<name>A0ABY1M437_RHORH</name>
<feature type="domain" description="MaoC-like" evidence="2">
    <location>
        <begin position="164"/>
        <end position="247"/>
    </location>
</feature>
<keyword evidence="5" id="KW-1185">Reference proteome</keyword>
<feature type="domain" description="Peroxisomal multifunctional enzyme type 2-like N-terminal" evidence="3">
    <location>
        <begin position="18"/>
        <end position="118"/>
    </location>
</feature>
<evidence type="ECO:0000259" key="3">
    <source>
        <dbReference type="Pfam" id="PF22622"/>
    </source>
</evidence>
<dbReference type="PANTHER" id="PTHR13078:SF57">
    <property type="entry name" value="DEHYDRATASE, PUTATIVE (AFU_ORTHOLOGUE AFUA_5G00640)-RELATED"/>
    <property type="match status" value="1"/>
</dbReference>
<dbReference type="Gene3D" id="3.10.129.10">
    <property type="entry name" value="Hotdog Thioesterase"/>
    <property type="match status" value="1"/>
</dbReference>
<dbReference type="Pfam" id="PF22622">
    <property type="entry name" value="MFE-2_hydrat-2_N"/>
    <property type="match status" value="1"/>
</dbReference>
<dbReference type="InterPro" id="IPR029069">
    <property type="entry name" value="HotDog_dom_sf"/>
</dbReference>
<sequence>MNAVASLKGYDLGSRVVSYDESDAILYALCVGAQPGQLPLVYERDLHVLPTFGLGLGLWAVEEAGELGAYDRLKSLHAAQQLTVHAPFPRSGKIEMRAHVTDVWDKGSAATVDIAVECEQFTATYAIHLPGSGGWGGERAPSTPRVDLEDAPFRADTYIAANLPALYRLTGDLHPVHIDPEVSSGYGFERPILHGLCTLGIAARTVAEAAGAQPWELRELRARFAAPVLPDATLTVRAQASGTEVDFDARIDTTGVLSGGHASF</sequence>
<evidence type="ECO:0000313" key="4">
    <source>
        <dbReference type="EMBL" id="SMG06297.1"/>
    </source>
</evidence>
<dbReference type="Pfam" id="PF01575">
    <property type="entry name" value="MaoC_dehydratas"/>
    <property type="match status" value="1"/>
</dbReference>
<dbReference type="PANTHER" id="PTHR13078">
    <property type="entry name" value="PEROXISOMAL MULTIFUNCTIONAL ENZYME TYPE 2-RELATED"/>
    <property type="match status" value="1"/>
</dbReference>
<dbReference type="InterPro" id="IPR002539">
    <property type="entry name" value="MaoC-like_dom"/>
</dbReference>
<dbReference type="EMBL" id="FXAV01000001">
    <property type="protein sequence ID" value="SMG06297.1"/>
    <property type="molecule type" value="Genomic_DNA"/>
</dbReference>
<dbReference type="SUPFAM" id="SSF54637">
    <property type="entry name" value="Thioesterase/thiol ester dehydrase-isomerase"/>
    <property type="match status" value="2"/>
</dbReference>
<protein>
    <submittedName>
        <fullName evidence="4">N-terminal half of MaoC dehydratase</fullName>
    </submittedName>
</protein>
<evidence type="ECO:0000256" key="1">
    <source>
        <dbReference type="ARBA" id="ARBA00005254"/>
    </source>
</evidence>
<comment type="caution">
    <text evidence="4">The sequence shown here is derived from an EMBL/GenBank/DDBJ whole genome shotgun (WGS) entry which is preliminary data.</text>
</comment>
<reference evidence="4 5" key="1">
    <citation type="submission" date="2017-04" db="EMBL/GenBank/DDBJ databases">
        <authorList>
            <person name="Varghese N."/>
            <person name="Submissions S."/>
        </authorList>
    </citation>
    <scope>NUCLEOTIDE SEQUENCE [LARGE SCALE GENOMIC DNA]</scope>
    <source>
        <strain evidence="4 5">J3</strain>
    </source>
</reference>